<evidence type="ECO:0000313" key="2">
    <source>
        <dbReference type="Proteomes" id="UP001234202"/>
    </source>
</evidence>
<keyword evidence="2" id="KW-1185">Reference proteome</keyword>
<organism evidence="1 2">
    <name type="scientific">Naganishia onofrii</name>
    <dbReference type="NCBI Taxonomy" id="1851511"/>
    <lineage>
        <taxon>Eukaryota</taxon>
        <taxon>Fungi</taxon>
        <taxon>Dikarya</taxon>
        <taxon>Basidiomycota</taxon>
        <taxon>Agaricomycotina</taxon>
        <taxon>Tremellomycetes</taxon>
        <taxon>Filobasidiales</taxon>
        <taxon>Filobasidiaceae</taxon>
        <taxon>Naganishia</taxon>
    </lineage>
</organism>
<proteinExistence type="predicted"/>
<evidence type="ECO:0000313" key="1">
    <source>
        <dbReference type="EMBL" id="KAJ9128047.1"/>
    </source>
</evidence>
<reference evidence="1" key="1">
    <citation type="submission" date="2023-04" db="EMBL/GenBank/DDBJ databases">
        <title>Draft Genome sequencing of Naganishia species isolated from polar environments using Oxford Nanopore Technology.</title>
        <authorList>
            <person name="Leo P."/>
            <person name="Venkateswaran K."/>
        </authorList>
    </citation>
    <scope>NUCLEOTIDE SEQUENCE</scope>
    <source>
        <strain evidence="1">DBVPG 5303</strain>
    </source>
</reference>
<dbReference type="EMBL" id="JASBWV010000001">
    <property type="protein sequence ID" value="KAJ9128047.1"/>
    <property type="molecule type" value="Genomic_DNA"/>
</dbReference>
<sequence>MSNQQPVAAPAAQENRLWKAVRFAALIVGGQLVIKQLTSGFAPKSAPRPVSIPIPSQQGAAVQDTSLLPDTVLPAWAPGTPLSLLVYTSDSPSSPSLREYEGISPLVKFENLTYGQWKEQDRTADVLVTVPESVRCQNASYWADVYLVPAGTSLAGKEEQAVHIRKALTRYMPRKKVRKAVSLLGNSTTAATEGAEDLTLPPVIEPVISHWSPNLTFTLVSDGGPLKYASQAPTVRQHIPLLSSIAESSGTDAGEKADKYLPILYPNEFWHLRDALVPLTCSSESNPPTELPLRVTYSPTSMFKFNLYAHMNAAFEQQAEAKAAGVAGPMGASGGGGADLDELKKMLISANPYWLVITIIVTLLHTLFEFLAFSSDVSHWRKKDRDLVGVSLRSIVTNVVVQLIILLYLHDSAEETSFMILASQGMGLLVEAWKITKVVDIKVLPAPGSLIPYQISIEDKHELTEDEKKTQEYDKLAFKLVGYAAAPLMVGYTYYSLNYKTHKGWYSFVITTLAQAIYMFGFAQLVPQLIINYKLKSVAHMPVYKTLTTIVDDCASFVIHMPWLHRLACFRDDVVFLILLYQRWIYRIDPTRANEYGQVLHGQAEEVGDVAAGAEGKAMTTTQEEVVKGGKKGKKDVKGRGHLKTE</sequence>
<dbReference type="Proteomes" id="UP001234202">
    <property type="component" value="Unassembled WGS sequence"/>
</dbReference>
<name>A0ACC2XVP4_9TREE</name>
<protein>
    <submittedName>
        <fullName evidence="1">Uncharacterized protein</fullName>
    </submittedName>
</protein>
<accession>A0ACC2XVP4</accession>
<gene>
    <name evidence="1" type="ORF">QFC24_000338</name>
</gene>
<comment type="caution">
    <text evidence="1">The sequence shown here is derived from an EMBL/GenBank/DDBJ whole genome shotgun (WGS) entry which is preliminary data.</text>
</comment>